<evidence type="ECO:0000313" key="2">
    <source>
        <dbReference type="EMBL" id="TNY17319.1"/>
    </source>
</evidence>
<feature type="compositionally biased region" description="Acidic residues" evidence="1">
    <location>
        <begin position="1090"/>
        <end position="1101"/>
    </location>
</feature>
<evidence type="ECO:0008006" key="4">
    <source>
        <dbReference type="Google" id="ProtNLM"/>
    </source>
</evidence>
<dbReference type="Proteomes" id="UP000311382">
    <property type="component" value="Unassembled WGS sequence"/>
</dbReference>
<feature type="compositionally biased region" description="Basic and acidic residues" evidence="1">
    <location>
        <begin position="157"/>
        <end position="171"/>
    </location>
</feature>
<feature type="compositionally biased region" description="Basic and acidic residues" evidence="1">
    <location>
        <begin position="687"/>
        <end position="697"/>
    </location>
</feature>
<gene>
    <name evidence="2" type="ORF">DMC30DRAFT_127301</name>
</gene>
<feature type="region of interest" description="Disordered" evidence="1">
    <location>
        <begin position="1007"/>
        <end position="1028"/>
    </location>
</feature>
<evidence type="ECO:0000313" key="3">
    <source>
        <dbReference type="Proteomes" id="UP000311382"/>
    </source>
</evidence>
<dbReference type="GO" id="GO:0007005">
    <property type="term" value="P:mitochondrion organization"/>
    <property type="evidence" value="ECO:0007669"/>
    <property type="project" value="TreeGrafter"/>
</dbReference>
<organism evidence="2 3">
    <name type="scientific">Rhodotorula diobovata</name>
    <dbReference type="NCBI Taxonomy" id="5288"/>
    <lineage>
        <taxon>Eukaryota</taxon>
        <taxon>Fungi</taxon>
        <taxon>Dikarya</taxon>
        <taxon>Basidiomycota</taxon>
        <taxon>Pucciniomycotina</taxon>
        <taxon>Microbotryomycetes</taxon>
        <taxon>Sporidiobolales</taxon>
        <taxon>Sporidiobolaceae</taxon>
        <taxon>Rhodotorula</taxon>
    </lineage>
</organism>
<feature type="region of interest" description="Disordered" evidence="1">
    <location>
        <begin position="39"/>
        <end position="220"/>
    </location>
</feature>
<dbReference type="InterPro" id="IPR011990">
    <property type="entry name" value="TPR-like_helical_dom_sf"/>
</dbReference>
<dbReference type="GO" id="GO:0003729">
    <property type="term" value="F:mRNA binding"/>
    <property type="evidence" value="ECO:0007669"/>
    <property type="project" value="TreeGrafter"/>
</dbReference>
<dbReference type="AlphaFoldDB" id="A0A5C5FM12"/>
<keyword evidence="3" id="KW-1185">Reference proteome</keyword>
<feature type="compositionally biased region" description="Gly residues" evidence="1">
    <location>
        <begin position="908"/>
        <end position="918"/>
    </location>
</feature>
<feature type="region of interest" description="Disordered" evidence="1">
    <location>
        <begin position="669"/>
        <end position="739"/>
    </location>
</feature>
<dbReference type="Gene3D" id="1.25.40.10">
    <property type="entry name" value="Tetratricopeptide repeat domain"/>
    <property type="match status" value="1"/>
</dbReference>
<dbReference type="STRING" id="5288.A0A5C5FM12"/>
<reference evidence="2 3" key="1">
    <citation type="submission" date="2019-03" db="EMBL/GenBank/DDBJ databases">
        <title>Rhodosporidium diobovatum UCD-FST 08-225 genome sequencing, assembly, and annotation.</title>
        <authorList>
            <person name="Fakankun I.U."/>
            <person name="Fristensky B."/>
            <person name="Levin D.B."/>
        </authorList>
    </citation>
    <scope>NUCLEOTIDE SEQUENCE [LARGE SCALE GENOMIC DNA]</scope>
    <source>
        <strain evidence="2 3">UCD-FST 08-225</strain>
    </source>
</reference>
<evidence type="ECO:0000256" key="1">
    <source>
        <dbReference type="SAM" id="MobiDB-lite"/>
    </source>
</evidence>
<dbReference type="OrthoDB" id="185373at2759"/>
<dbReference type="EMBL" id="SOZI01000216">
    <property type="protein sequence ID" value="TNY17319.1"/>
    <property type="molecule type" value="Genomic_DNA"/>
</dbReference>
<dbReference type="PANTHER" id="PTHR47934:SF6">
    <property type="entry name" value="MITOCHONDRIAL GROUP I INTRON SPLICING FACTOR CCM1-RELATED"/>
    <property type="match status" value="1"/>
</dbReference>
<sequence length="1112" mass="120791">MLVRGCRRGIKPRSASGVNDVAAALAQLPPFLVPSYASDAQRGLASGSRAGPPASQAESHTAHTSSARSSPRPTLSRRSSIYEPVATPSALRSTNHVATGATHRRPSSTLAARQPAPSPPPPAGKGKERATVTDSPDGGTKNDAMKEEELPDGTAGDPRRAPHPPREHEPSGGDATLEAPRSDMSSPSSKDDDPSGTSPSRRKEAMRVVGGLPRRPSRDEFRDARARIKALDALDDTAVVRALSSAAIRARNDNDALRLAHECAKLAATRRPVEGRAAVVAMYEHLISAIDRTRRWESLVAFTNDALSLGVVSHFVLSRRIRALHEQRRYVDVIATFEILAQYGIEPGWRDYDEAISARLLNGELAKAQDLLAEKVGKGLRTTPQTCLMLVGGMVPYGGNRVMEERLLEQASEEDLANRKAMRQDERVLNKILSVRAARGALADALAILPRFDLSQYPPDLVAAFLSLANSDSAPLVPPVDSYWRPAPDAATIVTLVGIALRQQQPQLARRVLISSLAAGIDFNDYLAAAVVRVLLAQHNLDAAAGFVESLSKGSATLGGTALPALDPSVKVYELLLGGMLRYRGIPGANACFERLSASSGSLMQVTEGMTRALVDHLALDSESEVGVSSGVLMKVKQLTDNKTRPSVAHLNTLLRAAWMRERRWQHDLEGPDTPLETEFPMPDEPLPPRERTRPDRPPPQAKASASTYVPREAELLVSSGGRHETSVSRMRASLADRDVRHDRDTSRHILRNDYLIRYIAAKWEYLQSHVVDLGIRPSFHHVAVLMRAYLRLGDAKGARLAMQYATDDLGLEPHPAYYTTLIGGLARLGEFRAAAGVYAEFRKTGLAHDRNLYAALAMLSARQRDVKGVERVFALMQEHVRGRALVPQLQAQSLRLASAAGRTAPSPGGGGGGGEGGISRQADGAGLPSTLLTPYDPTLDALFLTILYRTLVSTNDYLSAQQRVHDALRRGLVPDRLLLHALQRTRKWIKWKENAVKRVGAVRTSAVGRGRGGGGGGGGGGGAGEGTLSDEELAEVKHLNALNITHTRKMLRRMKPVVEKKELRGMLEYWRRAEKEPRPLGLGSRRDEADEEEGEEEEREESQSQSHPHSQ</sequence>
<dbReference type="GO" id="GO:0006396">
    <property type="term" value="P:RNA processing"/>
    <property type="evidence" value="ECO:0007669"/>
    <property type="project" value="TreeGrafter"/>
</dbReference>
<feature type="compositionally biased region" description="Gly residues" evidence="1">
    <location>
        <begin position="1010"/>
        <end position="1026"/>
    </location>
</feature>
<accession>A0A5C5FM12</accession>
<proteinExistence type="predicted"/>
<protein>
    <recommendedName>
        <fullName evidence="4">Pentacotripeptide-repeat region of PRORP domain-containing protein</fullName>
    </recommendedName>
</protein>
<dbReference type="PANTHER" id="PTHR47934">
    <property type="entry name" value="PENTATRICOPEPTIDE REPEAT-CONTAINING PROTEIN PET309, MITOCHONDRIAL"/>
    <property type="match status" value="1"/>
</dbReference>
<dbReference type="InterPro" id="IPR051114">
    <property type="entry name" value="Mito_RNA_Proc_CCM1"/>
</dbReference>
<name>A0A5C5FM12_9BASI</name>
<feature type="region of interest" description="Disordered" evidence="1">
    <location>
        <begin position="1070"/>
        <end position="1112"/>
    </location>
</feature>
<comment type="caution">
    <text evidence="2">The sequence shown here is derived from an EMBL/GenBank/DDBJ whole genome shotgun (WGS) entry which is preliminary data.</text>
</comment>
<feature type="compositionally biased region" description="Low complexity" evidence="1">
    <location>
        <begin position="62"/>
        <end position="79"/>
    </location>
</feature>
<feature type="region of interest" description="Disordered" evidence="1">
    <location>
        <begin position="898"/>
        <end position="921"/>
    </location>
</feature>
<dbReference type="GO" id="GO:0005739">
    <property type="term" value="C:mitochondrion"/>
    <property type="evidence" value="ECO:0007669"/>
    <property type="project" value="TreeGrafter"/>
</dbReference>
<feature type="compositionally biased region" description="Basic and acidic residues" evidence="1">
    <location>
        <begin position="1070"/>
        <end position="1089"/>
    </location>
</feature>